<dbReference type="InterPro" id="IPR018728">
    <property type="entry name" value="DUF2268"/>
</dbReference>
<feature type="domain" description="DUF2268" evidence="1">
    <location>
        <begin position="87"/>
        <end position="295"/>
    </location>
</feature>
<dbReference type="Pfam" id="PF10026">
    <property type="entry name" value="DUF2268"/>
    <property type="match status" value="1"/>
</dbReference>
<protein>
    <submittedName>
        <fullName evidence="2">DUF2268 domain-containing protein</fullName>
    </submittedName>
</protein>
<evidence type="ECO:0000313" key="2">
    <source>
        <dbReference type="EMBL" id="MBC5677722.1"/>
    </source>
</evidence>
<accession>A0ABR7FRA5</accession>
<reference evidence="2 3" key="1">
    <citation type="submission" date="2020-08" db="EMBL/GenBank/DDBJ databases">
        <title>Genome public.</title>
        <authorList>
            <person name="Liu C."/>
            <person name="Sun Q."/>
        </authorList>
    </citation>
    <scope>NUCLEOTIDE SEQUENCE [LARGE SCALE GENOMIC DNA]</scope>
    <source>
        <strain evidence="2 3">NSJ-7</strain>
    </source>
</reference>
<dbReference type="RefSeq" id="WP_095142937.1">
    <property type="nucleotide sequence ID" value="NZ_JACOOS010000009.1"/>
</dbReference>
<sequence length="304" mass="34617">MNVTAIRSDSVYKKIMEAPMDKKNDIYRYELMMPFEKKWACYSVPMKATTPNGYDVIMASGMLGHISPTKVDETQEQNIELISDNKLWKVCEESIRKSLNCFVAQGVTLPVNDYLFTILLANAESPYIMLNEGYCGDGGIPGYIFSWLVPNKYTLEHLPVALAHETNHNIRFQFIKWKNDITLGEMMVSEGLAENFATYLYGEEKAGPWVTKTDIQTLNEYIKPIIYEGLNVQGLENLNAYLYGDEMAKLQNYPQVGLPYCAGYACGYHLVKHYLNKTGKNIVEATLLSANEILEATEDFWNEQ</sequence>
<gene>
    <name evidence="2" type="ORF">H8S22_08945</name>
</gene>
<name>A0ABR7FRA5_9FIRM</name>
<evidence type="ECO:0000259" key="1">
    <source>
        <dbReference type="Pfam" id="PF10026"/>
    </source>
</evidence>
<organism evidence="2 3">
    <name type="scientific">Anaerostipes hominis</name>
    <name type="common">ex Liu et al. 2021</name>
    <dbReference type="NCBI Taxonomy" id="2763018"/>
    <lineage>
        <taxon>Bacteria</taxon>
        <taxon>Bacillati</taxon>
        <taxon>Bacillota</taxon>
        <taxon>Clostridia</taxon>
        <taxon>Lachnospirales</taxon>
        <taxon>Lachnospiraceae</taxon>
        <taxon>Anaerostipes</taxon>
    </lineage>
</organism>
<evidence type="ECO:0000313" key="3">
    <source>
        <dbReference type="Proteomes" id="UP000635828"/>
    </source>
</evidence>
<dbReference type="Proteomes" id="UP000635828">
    <property type="component" value="Unassembled WGS sequence"/>
</dbReference>
<comment type="caution">
    <text evidence="2">The sequence shown here is derived from an EMBL/GenBank/DDBJ whole genome shotgun (WGS) entry which is preliminary data.</text>
</comment>
<keyword evidence="3" id="KW-1185">Reference proteome</keyword>
<dbReference type="EMBL" id="JACOOS010000009">
    <property type="protein sequence ID" value="MBC5677722.1"/>
    <property type="molecule type" value="Genomic_DNA"/>
</dbReference>
<proteinExistence type="predicted"/>